<keyword evidence="1" id="KW-0238">DNA-binding</keyword>
<feature type="domain" description="HTH CENPB-type" evidence="3">
    <location>
        <begin position="53"/>
        <end position="127"/>
    </location>
</feature>
<sequence length="127" mass="14591">MAQPKKKYQYTQEILEEAVHLVQSKSMTFYAASKSFRIPPSTLGDKVRGRRALNPKVKTLLTDEEEEKLVGWIKVHAERSMGRTHDDVWDKVKEILDLRGAVVRRDDGCPGKDWVTSFKKRHPGLSL</sequence>
<dbReference type="InterPro" id="IPR006600">
    <property type="entry name" value="HTH_CenpB_DNA-bd_dom"/>
</dbReference>
<dbReference type="AlphaFoldDB" id="A0AAV4GWU8"/>
<dbReference type="SUPFAM" id="SSF46689">
    <property type="entry name" value="Homeodomain-like"/>
    <property type="match status" value="1"/>
</dbReference>
<evidence type="ECO:0000313" key="4">
    <source>
        <dbReference type="EMBL" id="GFR89771.1"/>
    </source>
</evidence>
<evidence type="ECO:0000256" key="1">
    <source>
        <dbReference type="ARBA" id="ARBA00023125"/>
    </source>
</evidence>
<dbReference type="EMBL" id="BMAT01012318">
    <property type="protein sequence ID" value="GFR89771.1"/>
    <property type="molecule type" value="Genomic_DNA"/>
</dbReference>
<evidence type="ECO:0000256" key="2">
    <source>
        <dbReference type="ARBA" id="ARBA00023242"/>
    </source>
</evidence>
<evidence type="ECO:0000313" key="5">
    <source>
        <dbReference type="Proteomes" id="UP000762676"/>
    </source>
</evidence>
<dbReference type="PROSITE" id="PS51253">
    <property type="entry name" value="HTH_CENPB"/>
    <property type="match status" value="1"/>
</dbReference>
<proteinExistence type="predicted"/>
<comment type="caution">
    <text evidence="4">The sequence shown here is derived from an EMBL/GenBank/DDBJ whole genome shotgun (WGS) entry which is preliminary data.</text>
</comment>
<dbReference type="InterPro" id="IPR007889">
    <property type="entry name" value="HTH_Psq"/>
</dbReference>
<dbReference type="Proteomes" id="UP000762676">
    <property type="component" value="Unassembled WGS sequence"/>
</dbReference>
<name>A0AAV4GWU8_9GAST</name>
<accession>A0AAV4GWU8</accession>
<dbReference type="Gene3D" id="1.10.10.60">
    <property type="entry name" value="Homeodomain-like"/>
    <property type="match status" value="1"/>
</dbReference>
<gene>
    <name evidence="4" type="ORF">ElyMa_006133000</name>
</gene>
<dbReference type="InterPro" id="IPR009057">
    <property type="entry name" value="Homeodomain-like_sf"/>
</dbReference>
<keyword evidence="5" id="KW-1185">Reference proteome</keyword>
<evidence type="ECO:0000259" key="3">
    <source>
        <dbReference type="PROSITE" id="PS51253"/>
    </source>
</evidence>
<protein>
    <submittedName>
        <fullName evidence="4">Tigger transposable element-derived protein 6-like protein</fullName>
    </submittedName>
</protein>
<keyword evidence="2" id="KW-0539">Nucleus</keyword>
<organism evidence="4 5">
    <name type="scientific">Elysia marginata</name>
    <dbReference type="NCBI Taxonomy" id="1093978"/>
    <lineage>
        <taxon>Eukaryota</taxon>
        <taxon>Metazoa</taxon>
        <taxon>Spiralia</taxon>
        <taxon>Lophotrochozoa</taxon>
        <taxon>Mollusca</taxon>
        <taxon>Gastropoda</taxon>
        <taxon>Heterobranchia</taxon>
        <taxon>Euthyneura</taxon>
        <taxon>Panpulmonata</taxon>
        <taxon>Sacoglossa</taxon>
        <taxon>Placobranchoidea</taxon>
        <taxon>Plakobranchidae</taxon>
        <taxon>Elysia</taxon>
    </lineage>
</organism>
<dbReference type="Pfam" id="PF05225">
    <property type="entry name" value="HTH_psq"/>
    <property type="match status" value="1"/>
</dbReference>
<dbReference type="GO" id="GO:0003677">
    <property type="term" value="F:DNA binding"/>
    <property type="evidence" value="ECO:0007669"/>
    <property type="project" value="UniProtKB-KW"/>
</dbReference>
<reference evidence="4 5" key="1">
    <citation type="journal article" date="2021" name="Elife">
        <title>Chloroplast acquisition without the gene transfer in kleptoplastic sea slugs, Plakobranchus ocellatus.</title>
        <authorList>
            <person name="Maeda T."/>
            <person name="Takahashi S."/>
            <person name="Yoshida T."/>
            <person name="Shimamura S."/>
            <person name="Takaki Y."/>
            <person name="Nagai Y."/>
            <person name="Toyoda A."/>
            <person name="Suzuki Y."/>
            <person name="Arimoto A."/>
            <person name="Ishii H."/>
            <person name="Satoh N."/>
            <person name="Nishiyama T."/>
            <person name="Hasebe M."/>
            <person name="Maruyama T."/>
            <person name="Minagawa J."/>
            <person name="Obokata J."/>
            <person name="Shigenobu S."/>
        </authorList>
    </citation>
    <scope>NUCLEOTIDE SEQUENCE [LARGE SCALE GENOMIC DNA]</scope>
</reference>